<dbReference type="AlphaFoldDB" id="A0A7M3ME11"/>
<organism evidence="2 3">
    <name type="scientific">Oceanidesulfovibrio indonesiensis</name>
    <dbReference type="NCBI Taxonomy" id="54767"/>
    <lineage>
        <taxon>Bacteria</taxon>
        <taxon>Pseudomonadati</taxon>
        <taxon>Thermodesulfobacteriota</taxon>
        <taxon>Desulfovibrionia</taxon>
        <taxon>Desulfovibrionales</taxon>
        <taxon>Desulfovibrionaceae</taxon>
        <taxon>Oceanidesulfovibrio</taxon>
    </lineage>
</organism>
<dbReference type="RefSeq" id="WP_144303282.1">
    <property type="nucleotide sequence ID" value="NZ_QMIE01000009.1"/>
</dbReference>
<keyword evidence="3" id="KW-1185">Reference proteome</keyword>
<evidence type="ECO:0000313" key="2">
    <source>
        <dbReference type="EMBL" id="TVM16935.1"/>
    </source>
</evidence>
<dbReference type="OrthoDB" id="5459648at2"/>
<feature type="region of interest" description="Disordered" evidence="1">
    <location>
        <begin position="1"/>
        <end position="28"/>
    </location>
</feature>
<sequence>MSQHHPPHDMYSAQYAQQPSPHAQQQYAAYQAQQYPAYPAQQPYDGMCVSPTGLQSWVNFRDGHYLRGFLIGAGVAVLLTNPRVQQAAVKGAVTLWTSAQGAVEELKEKVQDFRAEMSHKATHAEPDEKA</sequence>
<dbReference type="Proteomes" id="UP000448292">
    <property type="component" value="Unassembled WGS sequence"/>
</dbReference>
<accession>A0A7M3ME11</accession>
<gene>
    <name evidence="2" type="ORF">DPQ33_11065</name>
</gene>
<comment type="caution">
    <text evidence="2">The sequence shown here is derived from an EMBL/GenBank/DDBJ whole genome shotgun (WGS) entry which is preliminary data.</text>
</comment>
<feature type="compositionally biased region" description="Low complexity" evidence="1">
    <location>
        <begin position="13"/>
        <end position="28"/>
    </location>
</feature>
<name>A0A7M3ME11_9BACT</name>
<evidence type="ECO:0000256" key="1">
    <source>
        <dbReference type="SAM" id="MobiDB-lite"/>
    </source>
</evidence>
<proteinExistence type="predicted"/>
<evidence type="ECO:0000313" key="3">
    <source>
        <dbReference type="Proteomes" id="UP000448292"/>
    </source>
</evidence>
<dbReference type="EMBL" id="QMIE01000009">
    <property type="protein sequence ID" value="TVM16935.1"/>
    <property type="molecule type" value="Genomic_DNA"/>
</dbReference>
<protein>
    <submittedName>
        <fullName evidence="2">YtxH domain-containing protein</fullName>
    </submittedName>
</protein>
<reference evidence="2 3" key="1">
    <citation type="submission" date="2018-06" db="EMBL/GenBank/DDBJ databases">
        <title>Complete genome of Desulfovibrio indonesiensis P37SLT.</title>
        <authorList>
            <person name="Crispim J.S."/>
            <person name="Vidigal P.M.P."/>
            <person name="Silva L.C.F."/>
            <person name="Laguardia C.N."/>
            <person name="Araujo L.C."/>
            <person name="Dias R.S."/>
            <person name="Sousa M.P."/>
            <person name="Paula S.O."/>
            <person name="Silva C."/>
        </authorList>
    </citation>
    <scope>NUCLEOTIDE SEQUENCE [LARGE SCALE GENOMIC DNA]</scope>
    <source>
        <strain evidence="2 3">P37SLT</strain>
    </source>
</reference>